<dbReference type="Gene3D" id="1.10.10.10">
    <property type="entry name" value="Winged helix-like DNA-binding domain superfamily/Winged helix DNA-binding domain"/>
    <property type="match status" value="1"/>
</dbReference>
<dbReference type="PROSITE" id="PS50043">
    <property type="entry name" value="HTH_LUXR_2"/>
    <property type="match status" value="1"/>
</dbReference>
<dbReference type="Pfam" id="PF00196">
    <property type="entry name" value="GerE"/>
    <property type="match status" value="1"/>
</dbReference>
<dbReference type="PRINTS" id="PR00038">
    <property type="entry name" value="HTHLUXR"/>
</dbReference>
<evidence type="ECO:0000313" key="3">
    <source>
        <dbReference type="Proteomes" id="UP001156441"/>
    </source>
</evidence>
<keyword evidence="3" id="KW-1185">Reference proteome</keyword>
<sequence>MTDRELALPILMFPHFLARALTAALDALGWQIREHATALSRRIVLVADDDGALPVSPAVAAQVVVVGGLNSLDSLVGLCASAAVNADLPFGEVVRGVDAALRAGPAPVADRERRQHVLRARRAESARFERLTDREAAVLADLVRGLSAAEIARGRPVALATVRTQIAAVLHKLRVRSQAAAIAMAYRSCCDRRVLPAIRFHQNY</sequence>
<reference evidence="2 3" key="1">
    <citation type="submission" date="2021-02" db="EMBL/GenBank/DDBJ databases">
        <title>Actinophytocola xerophila sp. nov., isolated from soil of cotton cropping field.</title>
        <authorList>
            <person name="Huang R."/>
            <person name="Chen X."/>
            <person name="Ge X."/>
            <person name="Liu W."/>
        </authorList>
    </citation>
    <scope>NUCLEOTIDE SEQUENCE [LARGE SCALE GENOMIC DNA]</scope>
    <source>
        <strain evidence="2 3">S1-96</strain>
    </source>
</reference>
<evidence type="ECO:0000259" key="1">
    <source>
        <dbReference type="PROSITE" id="PS50043"/>
    </source>
</evidence>
<dbReference type="RefSeq" id="WP_260191255.1">
    <property type="nucleotide sequence ID" value="NZ_JAFFZE010000010.1"/>
</dbReference>
<proteinExistence type="predicted"/>
<evidence type="ECO:0000313" key="2">
    <source>
        <dbReference type="EMBL" id="MCT2583876.1"/>
    </source>
</evidence>
<dbReference type="InterPro" id="IPR036388">
    <property type="entry name" value="WH-like_DNA-bd_sf"/>
</dbReference>
<dbReference type="SMART" id="SM00421">
    <property type="entry name" value="HTH_LUXR"/>
    <property type="match status" value="1"/>
</dbReference>
<dbReference type="InterPro" id="IPR016032">
    <property type="entry name" value="Sig_transdc_resp-reg_C-effctor"/>
</dbReference>
<feature type="domain" description="HTH luxR-type" evidence="1">
    <location>
        <begin position="124"/>
        <end position="189"/>
    </location>
</feature>
<comment type="caution">
    <text evidence="2">The sequence shown here is derived from an EMBL/GenBank/DDBJ whole genome shotgun (WGS) entry which is preliminary data.</text>
</comment>
<name>A0ABT2J7X3_9PSEU</name>
<dbReference type="EMBL" id="JAFFZE010000010">
    <property type="protein sequence ID" value="MCT2583876.1"/>
    <property type="molecule type" value="Genomic_DNA"/>
</dbReference>
<organism evidence="2 3">
    <name type="scientific">Actinophytocola gossypii</name>
    <dbReference type="NCBI Taxonomy" id="2812003"/>
    <lineage>
        <taxon>Bacteria</taxon>
        <taxon>Bacillati</taxon>
        <taxon>Actinomycetota</taxon>
        <taxon>Actinomycetes</taxon>
        <taxon>Pseudonocardiales</taxon>
        <taxon>Pseudonocardiaceae</taxon>
    </lineage>
</organism>
<gene>
    <name evidence="2" type="ORF">JT362_12170</name>
</gene>
<accession>A0ABT2J7X3</accession>
<dbReference type="InterPro" id="IPR000792">
    <property type="entry name" value="Tscrpt_reg_LuxR_C"/>
</dbReference>
<dbReference type="SUPFAM" id="SSF46894">
    <property type="entry name" value="C-terminal effector domain of the bipartite response regulators"/>
    <property type="match status" value="1"/>
</dbReference>
<protein>
    <submittedName>
        <fullName evidence="2">Response regulator transcription factor</fullName>
    </submittedName>
</protein>
<dbReference type="Proteomes" id="UP001156441">
    <property type="component" value="Unassembled WGS sequence"/>
</dbReference>